<evidence type="ECO:0000313" key="5">
    <source>
        <dbReference type="Ensembl" id="ENSSRHP00000083071.1"/>
    </source>
</evidence>
<dbReference type="PANTHER" id="PTHR43290">
    <property type="entry name" value="MEVALONATE KINASE"/>
    <property type="match status" value="1"/>
</dbReference>
<evidence type="ECO:0000256" key="2">
    <source>
        <dbReference type="ARBA" id="ARBA00022679"/>
    </source>
</evidence>
<dbReference type="Proteomes" id="UP000472270">
    <property type="component" value="Unassembled WGS sequence"/>
</dbReference>
<accession>A0A673M1T5</accession>
<evidence type="ECO:0000313" key="6">
    <source>
        <dbReference type="Proteomes" id="UP000472270"/>
    </source>
</evidence>
<dbReference type="Ensembl" id="ENSSRHT00000085315.1">
    <property type="protein sequence ID" value="ENSSRHP00000083071.1"/>
    <property type="gene ID" value="ENSSRHG00000041092.1"/>
</dbReference>
<proteinExistence type="predicted"/>
<keyword evidence="2" id="KW-0808">Transferase</keyword>
<dbReference type="Gene3D" id="3.30.70.890">
    <property type="entry name" value="GHMP kinase, C-terminal domain"/>
    <property type="match status" value="1"/>
</dbReference>
<reference evidence="5" key="2">
    <citation type="submission" date="2025-09" db="UniProtKB">
        <authorList>
            <consortium name="Ensembl"/>
        </authorList>
    </citation>
    <scope>IDENTIFICATION</scope>
</reference>
<protein>
    <recommendedName>
        <fullName evidence="7">GHMP kinase C-terminal domain-containing protein</fullName>
    </recommendedName>
</protein>
<dbReference type="GO" id="GO:0005829">
    <property type="term" value="C:cytosol"/>
    <property type="evidence" value="ECO:0007669"/>
    <property type="project" value="TreeGrafter"/>
</dbReference>
<keyword evidence="3" id="KW-0418">Kinase</keyword>
<dbReference type="GO" id="GO:0019287">
    <property type="term" value="P:isopentenyl diphosphate biosynthetic process, mevalonate pathway"/>
    <property type="evidence" value="ECO:0007669"/>
    <property type="project" value="TreeGrafter"/>
</dbReference>
<dbReference type="SUPFAM" id="SSF55060">
    <property type="entry name" value="GHMP Kinase, C-terminal domain"/>
    <property type="match status" value="1"/>
</dbReference>
<dbReference type="GO" id="GO:0005524">
    <property type="term" value="F:ATP binding"/>
    <property type="evidence" value="ECO:0007669"/>
    <property type="project" value="InterPro"/>
</dbReference>
<dbReference type="AlphaFoldDB" id="A0A673M1T5"/>
<dbReference type="InterPro" id="IPR006205">
    <property type="entry name" value="Mev_gal_kin"/>
</dbReference>
<evidence type="ECO:0000256" key="3">
    <source>
        <dbReference type="ARBA" id="ARBA00022777"/>
    </source>
</evidence>
<keyword evidence="1" id="KW-0963">Cytoplasm</keyword>
<keyword evidence="4" id="KW-0460">Magnesium</keyword>
<name>A0A673M1T5_9TELE</name>
<dbReference type="InterPro" id="IPR036554">
    <property type="entry name" value="GHMP_kinase_C_sf"/>
</dbReference>
<dbReference type="PANTHER" id="PTHR43290:SF2">
    <property type="entry name" value="MEVALONATE KINASE"/>
    <property type="match status" value="1"/>
</dbReference>
<reference evidence="5" key="1">
    <citation type="submission" date="2025-08" db="UniProtKB">
        <authorList>
            <consortium name="Ensembl"/>
        </authorList>
    </citation>
    <scope>IDENTIFICATION</scope>
</reference>
<dbReference type="GO" id="GO:0006695">
    <property type="term" value="P:cholesterol biosynthetic process"/>
    <property type="evidence" value="ECO:0007669"/>
    <property type="project" value="TreeGrafter"/>
</dbReference>
<dbReference type="GO" id="GO:0004496">
    <property type="term" value="F:mevalonate kinase activity"/>
    <property type="evidence" value="ECO:0007669"/>
    <property type="project" value="InterPro"/>
</dbReference>
<evidence type="ECO:0000256" key="1">
    <source>
        <dbReference type="ARBA" id="ARBA00022490"/>
    </source>
</evidence>
<keyword evidence="6" id="KW-1185">Reference proteome</keyword>
<evidence type="ECO:0000256" key="4">
    <source>
        <dbReference type="ARBA" id="ARBA00022842"/>
    </source>
</evidence>
<sequence>MGVGHSSLDTLCRVTLARGLHSKLTGAGGGGLIQSTVEELKACGFDCWETSIGAPGVQQHSSFCMPVDGSKV</sequence>
<evidence type="ECO:0008006" key="7">
    <source>
        <dbReference type="Google" id="ProtNLM"/>
    </source>
</evidence>
<organism evidence="5 6">
    <name type="scientific">Sinocyclocheilus rhinocerous</name>
    <dbReference type="NCBI Taxonomy" id="307959"/>
    <lineage>
        <taxon>Eukaryota</taxon>
        <taxon>Metazoa</taxon>
        <taxon>Chordata</taxon>
        <taxon>Craniata</taxon>
        <taxon>Vertebrata</taxon>
        <taxon>Euteleostomi</taxon>
        <taxon>Actinopterygii</taxon>
        <taxon>Neopterygii</taxon>
        <taxon>Teleostei</taxon>
        <taxon>Ostariophysi</taxon>
        <taxon>Cypriniformes</taxon>
        <taxon>Cyprinidae</taxon>
        <taxon>Cyprininae</taxon>
        <taxon>Sinocyclocheilus</taxon>
    </lineage>
</organism>